<dbReference type="Gene3D" id="3.30.70.1270">
    <property type="entry name" value="Api92-like domains"/>
    <property type="match status" value="1"/>
</dbReference>
<sequence length="180" mass="20799">MPNWCQNDLQLTGQIKVLKPIIENALKNNGLFNAIIPMPEELSTNDNIMSKEQQESNCSKYGHYDWFCWRLANWSTKWDTDISDSYSLMELEADTMNKSPDDEITIHLYFDTAWSPPIAVYQALEEINIQVLGYYYEPGCAYCGWYEDGYDSCNSFSGYDDIPSDILAVFGIEKDDFIEE</sequence>
<gene>
    <name evidence="1" type="ORF">CUN60_06895</name>
</gene>
<reference evidence="2" key="1">
    <citation type="submission" date="2017-11" db="EMBL/GenBank/DDBJ databases">
        <authorList>
            <person name="Chan K.G."/>
            <person name="Lee L.S."/>
        </authorList>
    </citation>
    <scope>NUCLEOTIDE SEQUENCE [LARGE SCALE GENOMIC DNA]</scope>
    <source>
        <strain evidence="2">DSM 100970</strain>
    </source>
</reference>
<dbReference type="KEGG" id="nba:CUN60_06895"/>
<organism evidence="1 2">
    <name type="scientific">Aquella oligotrophica</name>
    <dbReference type="NCBI Taxonomy" id="2067065"/>
    <lineage>
        <taxon>Bacteria</taxon>
        <taxon>Pseudomonadati</taxon>
        <taxon>Pseudomonadota</taxon>
        <taxon>Betaproteobacteria</taxon>
        <taxon>Neisseriales</taxon>
        <taxon>Neisseriaceae</taxon>
        <taxon>Aquella</taxon>
    </lineage>
</organism>
<dbReference type="EMBL" id="CP024847">
    <property type="protein sequence ID" value="AUR52035.1"/>
    <property type="molecule type" value="Genomic_DNA"/>
</dbReference>
<dbReference type="AlphaFoldDB" id="A0A2I7N757"/>
<protein>
    <submittedName>
        <fullName evidence="1">Uncharacterized protein</fullName>
    </submittedName>
</protein>
<dbReference type="Proteomes" id="UP000236655">
    <property type="component" value="Chromosome"/>
</dbReference>
<proteinExistence type="predicted"/>
<evidence type="ECO:0000313" key="2">
    <source>
        <dbReference type="Proteomes" id="UP000236655"/>
    </source>
</evidence>
<name>A0A2I7N757_9NEIS</name>
<evidence type="ECO:0000313" key="1">
    <source>
        <dbReference type="EMBL" id="AUR52035.1"/>
    </source>
</evidence>
<keyword evidence="2" id="KW-1185">Reference proteome</keyword>
<dbReference type="OrthoDB" id="7992117at2"/>
<dbReference type="RefSeq" id="WP_102951331.1">
    <property type="nucleotide sequence ID" value="NZ_CP024847.1"/>
</dbReference>
<accession>A0A2I7N757</accession>